<dbReference type="OrthoDB" id="5480566at2"/>
<dbReference type="PROSITE" id="PS51257">
    <property type="entry name" value="PROKAR_LIPOPROTEIN"/>
    <property type="match status" value="1"/>
</dbReference>
<keyword evidence="1" id="KW-0175">Coiled coil</keyword>
<sequence>MSKKLILTFGITILLVSCASIEKHNLQVTQLHSVENLHEDIDKAYKQLQRHHPRLYQFTSKGVLDFKFDSLKKAINKPMDSRTFYKQLATVTKHVGQGHLSISPPSVKLNKEDRNEQVVWRFDINYLSFEYLDDTLIVTDAVGKDSVLINAEVLKIENEIPQDLIKKYKNLITADGYNTTFHNRVVGTRFMRYYTYDKGRFDSISLTLKNADSTFIKKYVRRPLRDSLQIQMDSIKRDSLKVVQKTKVKRTKAERKAKKIEQKAKRKRNSKYGFVPTQHMPEVKNYTRSLNFIGKDSTVAIVKIKGFQNGKFEDFYDDTFTIVDSLKTQTLIIDLRNNFGGRLEEIDYLYSYLTDENYTFINKSESNTRFPILKSLMSNSNSLGTKVFVGLLSPGLAIADILRVSKKDGKLYRSFNSSKEQEPKLLNFKGKVYVLINGNSFSASSVLSSQLHGTSRATFVGEETGGAYNGTVAGLFKIYQLPHTKVQVRIGLLQLDTKQKTDIDGYGIKPDVEILPTYQDRLNNIDPELDWILKDIETQK</sequence>
<dbReference type="PANTHER" id="PTHR32060:SF30">
    <property type="entry name" value="CARBOXY-TERMINAL PROCESSING PROTEASE CTPA"/>
    <property type="match status" value="1"/>
</dbReference>
<gene>
    <name evidence="3" type="ORF">ES692_09590</name>
</gene>
<dbReference type="PANTHER" id="PTHR32060">
    <property type="entry name" value="TAIL-SPECIFIC PROTEASE"/>
    <property type="match status" value="1"/>
</dbReference>
<dbReference type="SMART" id="SM00245">
    <property type="entry name" value="TSPc"/>
    <property type="match status" value="1"/>
</dbReference>
<accession>A0A5C7B6P6</accession>
<keyword evidence="4" id="KW-1185">Reference proteome</keyword>
<organism evidence="3 4">
    <name type="scientific">Psychroserpens burtonensis</name>
    <dbReference type="NCBI Taxonomy" id="49278"/>
    <lineage>
        <taxon>Bacteria</taxon>
        <taxon>Pseudomonadati</taxon>
        <taxon>Bacteroidota</taxon>
        <taxon>Flavobacteriia</taxon>
        <taxon>Flavobacteriales</taxon>
        <taxon>Flavobacteriaceae</taxon>
        <taxon>Psychroserpens</taxon>
    </lineage>
</organism>
<dbReference type="GO" id="GO:0004175">
    <property type="term" value="F:endopeptidase activity"/>
    <property type="evidence" value="ECO:0007669"/>
    <property type="project" value="TreeGrafter"/>
</dbReference>
<protein>
    <submittedName>
        <fullName evidence="3">Peptidase S41</fullName>
    </submittedName>
</protein>
<dbReference type="GO" id="GO:0006508">
    <property type="term" value="P:proteolysis"/>
    <property type="evidence" value="ECO:0007669"/>
    <property type="project" value="InterPro"/>
</dbReference>
<evidence type="ECO:0000313" key="3">
    <source>
        <dbReference type="EMBL" id="TXE17514.1"/>
    </source>
</evidence>
<dbReference type="RefSeq" id="WP_028871776.1">
    <property type="nucleotide sequence ID" value="NZ_VOSB01000012.1"/>
</dbReference>
<reference evidence="3 4" key="1">
    <citation type="submission" date="2019-08" db="EMBL/GenBank/DDBJ databases">
        <title>Genome of Psychroserpens burtonensis ACAM 167.</title>
        <authorList>
            <person name="Bowman J.P."/>
        </authorList>
    </citation>
    <scope>NUCLEOTIDE SEQUENCE [LARGE SCALE GENOMIC DNA]</scope>
    <source>
        <strain evidence="3 4">ACAM 167</strain>
    </source>
</reference>
<dbReference type="GO" id="GO:0030288">
    <property type="term" value="C:outer membrane-bounded periplasmic space"/>
    <property type="evidence" value="ECO:0007669"/>
    <property type="project" value="TreeGrafter"/>
</dbReference>
<evidence type="ECO:0000313" key="4">
    <source>
        <dbReference type="Proteomes" id="UP000321938"/>
    </source>
</evidence>
<dbReference type="EMBL" id="VOSB01000012">
    <property type="protein sequence ID" value="TXE17514.1"/>
    <property type="molecule type" value="Genomic_DNA"/>
</dbReference>
<dbReference type="InterPro" id="IPR029045">
    <property type="entry name" value="ClpP/crotonase-like_dom_sf"/>
</dbReference>
<comment type="caution">
    <text evidence="3">The sequence shown here is derived from an EMBL/GenBank/DDBJ whole genome shotgun (WGS) entry which is preliminary data.</text>
</comment>
<dbReference type="Gene3D" id="3.90.226.10">
    <property type="entry name" value="2-enoyl-CoA Hydratase, Chain A, domain 1"/>
    <property type="match status" value="1"/>
</dbReference>
<dbReference type="Pfam" id="PF03572">
    <property type="entry name" value="Peptidase_S41"/>
    <property type="match status" value="1"/>
</dbReference>
<proteinExistence type="predicted"/>
<evidence type="ECO:0000259" key="2">
    <source>
        <dbReference type="SMART" id="SM00245"/>
    </source>
</evidence>
<dbReference type="InterPro" id="IPR005151">
    <property type="entry name" value="Tail-specific_protease"/>
</dbReference>
<dbReference type="AlphaFoldDB" id="A0A5C7B6P6"/>
<feature type="domain" description="Tail specific protease" evidence="2">
    <location>
        <begin position="294"/>
        <end position="515"/>
    </location>
</feature>
<name>A0A5C7B6P6_9FLAO</name>
<dbReference type="STRING" id="1123037.GCA_000425305_01826"/>
<dbReference type="GO" id="GO:0007165">
    <property type="term" value="P:signal transduction"/>
    <property type="evidence" value="ECO:0007669"/>
    <property type="project" value="TreeGrafter"/>
</dbReference>
<evidence type="ECO:0000256" key="1">
    <source>
        <dbReference type="SAM" id="Coils"/>
    </source>
</evidence>
<dbReference type="GO" id="GO:0008236">
    <property type="term" value="F:serine-type peptidase activity"/>
    <property type="evidence" value="ECO:0007669"/>
    <property type="project" value="InterPro"/>
</dbReference>
<feature type="coiled-coil region" evidence="1">
    <location>
        <begin position="243"/>
        <end position="270"/>
    </location>
</feature>
<dbReference type="SUPFAM" id="SSF52096">
    <property type="entry name" value="ClpP/crotonase"/>
    <property type="match status" value="1"/>
</dbReference>
<dbReference type="Proteomes" id="UP000321938">
    <property type="component" value="Unassembled WGS sequence"/>
</dbReference>